<dbReference type="InterPro" id="IPR003847">
    <property type="entry name" value="Put_antitoxin"/>
</dbReference>
<evidence type="ECO:0000256" key="1">
    <source>
        <dbReference type="ARBA" id="ARBA00022649"/>
    </source>
</evidence>
<protein>
    <submittedName>
        <fullName evidence="2">Antitoxin VapB family protein</fullName>
    </submittedName>
</protein>
<keyword evidence="3" id="KW-1185">Reference proteome</keyword>
<dbReference type="AlphaFoldDB" id="A0AA41KKE5"/>
<evidence type="ECO:0000313" key="3">
    <source>
        <dbReference type="Proteomes" id="UP001166304"/>
    </source>
</evidence>
<dbReference type="Proteomes" id="UP001166304">
    <property type="component" value="Unassembled WGS sequence"/>
</dbReference>
<comment type="caution">
    <text evidence="2">The sequence shown here is derived from an EMBL/GenBank/DDBJ whole genome shotgun (WGS) entry which is preliminary data.</text>
</comment>
<dbReference type="RefSeq" id="WP_162415107.1">
    <property type="nucleotide sequence ID" value="NZ_JAHQXE010000007.1"/>
</dbReference>
<evidence type="ECO:0000313" key="2">
    <source>
        <dbReference type="EMBL" id="MBV0903728.1"/>
    </source>
</evidence>
<keyword evidence="1" id="KW-1277">Toxin-antitoxin system</keyword>
<name>A0AA41KKE5_9EURY</name>
<organism evidence="2 3">
    <name type="scientific">Haloarcula salina</name>
    <dbReference type="NCBI Taxonomy" id="1429914"/>
    <lineage>
        <taxon>Archaea</taxon>
        <taxon>Methanobacteriati</taxon>
        <taxon>Methanobacteriota</taxon>
        <taxon>Stenosarchaea group</taxon>
        <taxon>Halobacteria</taxon>
        <taxon>Halobacteriales</taxon>
        <taxon>Haloarculaceae</taxon>
        <taxon>Haloarcula</taxon>
    </lineage>
</organism>
<gene>
    <name evidence="2" type="ORF">KTS37_18240</name>
</gene>
<proteinExistence type="predicted"/>
<dbReference type="Pfam" id="PF02697">
    <property type="entry name" value="VAPB_antitox"/>
    <property type="match status" value="1"/>
</dbReference>
<accession>A0AA41KKE5</accession>
<dbReference type="EMBL" id="JAHQXE010000007">
    <property type="protein sequence ID" value="MBV0903728.1"/>
    <property type="molecule type" value="Genomic_DNA"/>
</dbReference>
<reference evidence="2" key="1">
    <citation type="submission" date="2021-06" db="EMBL/GenBank/DDBJ databases">
        <title>New haloarchaea isolates fom saline soil.</title>
        <authorList>
            <person name="Duran-Viseras A."/>
            <person name="Sanchez-Porro C.S."/>
            <person name="Ventosa A."/>
        </authorList>
    </citation>
    <scope>NUCLEOTIDE SEQUENCE</scope>
    <source>
        <strain evidence="2">JCM 18369</strain>
    </source>
</reference>
<sequence>MGTNTIEIRDDVYERLEARKRENESFSDVVDRLLDETTVNWREGFGTLPEQDAGELEQIVSEGHNQTAEGLYRRQQEALGELADLEEK</sequence>